<feature type="binding site" description="axial binding residue" evidence="16">
    <location>
        <position position="81"/>
    </location>
    <ligand>
        <name>heme b</name>
        <dbReference type="ChEBI" id="CHEBI:60344"/>
        <label>b562</label>
    </ligand>
    <ligandPart>
        <name>Fe</name>
        <dbReference type="ChEBI" id="CHEBI:18248"/>
    </ligandPart>
</feature>
<dbReference type="GO" id="GO:0005743">
    <property type="term" value="C:mitochondrial inner membrane"/>
    <property type="evidence" value="ECO:0007669"/>
    <property type="project" value="UniProtKB-SubCell"/>
</dbReference>
<comment type="subcellular location">
    <subcellularLocation>
        <location evidence="1">Mitochondrion inner membrane</location>
        <topology evidence="1">Multi-pass membrane protein</topology>
    </subcellularLocation>
</comment>
<dbReference type="PIRSF" id="PIRSF038885">
    <property type="entry name" value="COB"/>
    <property type="match status" value="1"/>
</dbReference>
<evidence type="ECO:0000256" key="5">
    <source>
        <dbReference type="ARBA" id="ARBA00022660"/>
    </source>
</evidence>
<dbReference type="InterPro" id="IPR048260">
    <property type="entry name" value="Cytochrome_b_C_euk/bac"/>
</dbReference>
<evidence type="ECO:0000256" key="14">
    <source>
        <dbReference type="ARBA" id="ARBA00061233"/>
    </source>
</evidence>
<feature type="transmembrane region" description="Helical" evidence="17">
    <location>
        <begin position="346"/>
        <end position="370"/>
    </location>
</feature>
<dbReference type="GO" id="GO:0045275">
    <property type="term" value="C:respiratory chain complex III"/>
    <property type="evidence" value="ECO:0007669"/>
    <property type="project" value="InterPro"/>
</dbReference>
<evidence type="ECO:0000256" key="12">
    <source>
        <dbReference type="ARBA" id="ARBA00023128"/>
    </source>
</evidence>
<proteinExistence type="inferred from homology"/>
<keyword evidence="7 16" id="KW-0479">Metal-binding</keyword>
<dbReference type="InterPro" id="IPR030689">
    <property type="entry name" value="Cytochrome_b"/>
</dbReference>
<feature type="transmembrane region" description="Helical" evidence="17">
    <location>
        <begin position="178"/>
        <end position="200"/>
    </location>
</feature>
<feature type="transmembrane region" description="Helical" evidence="17">
    <location>
        <begin position="75"/>
        <end position="96"/>
    </location>
</feature>
<feature type="transmembrane region" description="Helical" evidence="17">
    <location>
        <begin position="288"/>
        <end position="308"/>
    </location>
</feature>
<evidence type="ECO:0000256" key="11">
    <source>
        <dbReference type="ARBA" id="ARBA00023004"/>
    </source>
</evidence>
<feature type="transmembrane region" description="Helical" evidence="17">
    <location>
        <begin position="145"/>
        <end position="166"/>
    </location>
</feature>
<comment type="cofactor">
    <cofactor evidence="16">
        <name>heme</name>
        <dbReference type="ChEBI" id="CHEBI:30413"/>
    </cofactor>
    <text evidence="16">Binds 2 heme groups non-covalently.</text>
</comment>
<evidence type="ECO:0000256" key="7">
    <source>
        <dbReference type="ARBA" id="ARBA00022723"/>
    </source>
</evidence>
<keyword evidence="5 17" id="KW-0679">Respiratory chain</keyword>
<dbReference type="InterPro" id="IPR005798">
    <property type="entry name" value="Cyt_b/b6_C"/>
</dbReference>
<evidence type="ECO:0000259" key="19">
    <source>
        <dbReference type="PROSITE" id="PS51003"/>
    </source>
</evidence>
<dbReference type="FunFam" id="1.20.810.10:FF:000002">
    <property type="entry name" value="Cytochrome b"/>
    <property type="match status" value="1"/>
</dbReference>
<comment type="function">
    <text evidence="17">Component of the ubiquinol-cytochrome c reductase complex (complex III or cytochrome b-c1 complex) that is part of the mitochondrial respiratory chain. The b-c1 complex mediates electron transfer from ubiquinol to cytochrome c. Contributes to the generation of a proton gradient across the mitochondrial membrane that is then used for ATP synthesis.</text>
</comment>
<keyword evidence="9 17" id="KW-0249">Electron transport</keyword>
<dbReference type="EMBL" id="KY009863">
    <property type="protein sequence ID" value="ART65146.1"/>
    <property type="molecule type" value="Genomic_DNA"/>
</dbReference>
<feature type="domain" description="Cytochrome b/b6 N-terminal region profile" evidence="18">
    <location>
        <begin position="1"/>
        <end position="209"/>
    </location>
</feature>
<keyword evidence="6 17" id="KW-0812">Transmembrane</keyword>
<evidence type="ECO:0000256" key="16">
    <source>
        <dbReference type="PIRSR" id="PIRSR038885-2"/>
    </source>
</evidence>
<evidence type="ECO:0000313" key="21">
    <source>
        <dbReference type="EMBL" id="ART65146.1"/>
    </source>
</evidence>
<comment type="similarity">
    <text evidence="14 17">Belongs to the cytochrome b family.</text>
</comment>
<feature type="transmembrane region" description="Helical" evidence="17">
    <location>
        <begin position="221"/>
        <end position="245"/>
    </location>
</feature>
<feature type="transmembrane region" description="Helical" evidence="17">
    <location>
        <begin position="320"/>
        <end position="340"/>
    </location>
</feature>
<keyword evidence="11 16" id="KW-0408">Iron</keyword>
<dbReference type="PANTHER" id="PTHR19271:SF16">
    <property type="entry name" value="CYTOCHROME B"/>
    <property type="match status" value="1"/>
</dbReference>
<dbReference type="GO" id="GO:0008121">
    <property type="term" value="F:quinol-cytochrome-c reductase activity"/>
    <property type="evidence" value="ECO:0007669"/>
    <property type="project" value="InterPro"/>
</dbReference>
<sequence>MRLIKRPIISIVNNHLIDYPTPINIHYAWNFGFLASICLIIQIITGIFLAMHYTPHVELAFASVEHIMRDVNYGWLLRYIHSNGASMFFIVVYVHIFRGLYFSSYTKPRHWVWVIGVVIFLLMIITAFIGYVLPWGQMSLWGATVITNLVSAVPLIGDSIVTWLWGGFSVDNATLNRFFSLHYLLPFIIAAASLIHLAVLHQDGSGNPLGIDSNVDKVSMFPYFIYKDLLGLLVFIVFFSLFIYFSPNVLGHPDNYIEANPMVTPAHIVPEWYFLPFYAILRSIPHKLGGVIAMISAILVLALLPWIHSTEIRSSRFRPVYRFLYWIMLSCCMVLGWIGGMPVEEPFILIGQVASVYYFIHFLFFLPLLGKVEKFLLTFK</sequence>
<evidence type="ECO:0000313" key="20">
    <source>
        <dbReference type="EMBL" id="ARJ60477.1"/>
    </source>
</evidence>
<dbReference type="AlphaFoldDB" id="A0A1W6C700"/>
<keyword evidence="4 16" id="KW-0349">Heme</keyword>
<dbReference type="PROSITE" id="PS51002">
    <property type="entry name" value="CYTB_NTER"/>
    <property type="match status" value="1"/>
</dbReference>
<geneLocation type="mitochondrion" evidence="20"/>
<feature type="transmembrane region" description="Helical" evidence="17">
    <location>
        <begin position="111"/>
        <end position="133"/>
    </location>
</feature>
<dbReference type="Pfam" id="PF00032">
    <property type="entry name" value="Cytochrom_B_C"/>
    <property type="match status" value="1"/>
</dbReference>
<protein>
    <recommendedName>
        <fullName evidence="2 17">Cytochrome b</fullName>
    </recommendedName>
</protein>
<evidence type="ECO:0000259" key="18">
    <source>
        <dbReference type="PROSITE" id="PS51002"/>
    </source>
</evidence>
<feature type="binding site" description="axial binding residue" evidence="16">
    <location>
        <position position="95"/>
    </location>
    <ligand>
        <name>heme b</name>
        <dbReference type="ChEBI" id="CHEBI:60344"/>
        <label>b566</label>
    </ligand>
    <ligandPart>
        <name>Fe</name>
        <dbReference type="ChEBI" id="CHEBI:18248"/>
    </ligandPart>
</feature>
<dbReference type="EMBL" id="KX980031">
    <property type="protein sequence ID" value="ARJ60477.1"/>
    <property type="molecule type" value="Genomic_DNA"/>
</dbReference>
<feature type="domain" description="Cytochrome b/b6 C-terminal region profile" evidence="19">
    <location>
        <begin position="210"/>
        <end position="380"/>
    </location>
</feature>
<evidence type="ECO:0000256" key="15">
    <source>
        <dbReference type="PIRSR" id="PIRSR038885-1"/>
    </source>
</evidence>
<dbReference type="InterPro" id="IPR005797">
    <property type="entry name" value="Cyt_b/b6_N"/>
</dbReference>
<dbReference type="GO" id="GO:0046872">
    <property type="term" value="F:metal ion binding"/>
    <property type="evidence" value="ECO:0007669"/>
    <property type="project" value="UniProtKB-UniRule"/>
</dbReference>
<keyword evidence="13 17" id="KW-0472">Membrane</keyword>
<dbReference type="Gene3D" id="1.20.810.10">
    <property type="entry name" value="Cytochrome Bc1 Complex, Chain C"/>
    <property type="match status" value="1"/>
</dbReference>
<comment type="cofactor">
    <cofactor evidence="17">
        <name>heme b</name>
        <dbReference type="ChEBI" id="CHEBI:60344"/>
    </cofactor>
    <text evidence="17">Binds 2 heme groups non-covalently.</text>
</comment>
<feature type="binding site" description="axial binding residue" evidence="16">
    <location>
        <position position="196"/>
    </location>
    <ligand>
        <name>heme b</name>
        <dbReference type="ChEBI" id="CHEBI:60344"/>
        <label>b566</label>
    </ligand>
    <ligandPart>
        <name>Fe</name>
        <dbReference type="ChEBI" id="CHEBI:18248"/>
    </ligandPart>
</feature>
<name>A0A1W6C700_9FLOR</name>
<keyword evidence="12 17" id="KW-0496">Mitochondrion</keyword>
<dbReference type="CDD" id="cd00290">
    <property type="entry name" value="cytochrome_b_C"/>
    <property type="match status" value="1"/>
</dbReference>
<keyword evidence="3 17" id="KW-0813">Transport</keyword>
<dbReference type="SUPFAM" id="SSF81342">
    <property type="entry name" value="Transmembrane di-heme cytochromes"/>
    <property type="match status" value="1"/>
</dbReference>
<evidence type="ECO:0000256" key="1">
    <source>
        <dbReference type="ARBA" id="ARBA00004448"/>
    </source>
</evidence>
<dbReference type="InterPro" id="IPR048259">
    <property type="entry name" value="Cytochrome_b_N_euk/bac"/>
</dbReference>
<dbReference type="InterPro" id="IPR016174">
    <property type="entry name" value="Di-haem_cyt_TM"/>
</dbReference>
<evidence type="ECO:0000256" key="6">
    <source>
        <dbReference type="ARBA" id="ARBA00022692"/>
    </source>
</evidence>
<dbReference type="PANTHER" id="PTHR19271">
    <property type="entry name" value="CYTOCHROME B"/>
    <property type="match status" value="1"/>
</dbReference>
<gene>
    <name evidence="21" type="primary">CYTB</name>
</gene>
<keyword evidence="10 17" id="KW-1133">Transmembrane helix</keyword>
<reference evidence="21" key="1">
    <citation type="submission" date="2016-10" db="EMBL/GenBank/DDBJ databases">
        <title>Early insights into the genome sequencing of Gracilaria changii (Rhodophyta, Gracilariales).</title>
        <authorList>
            <person name="Ho C.-L."/>
        </authorList>
    </citation>
    <scope>NUCLEOTIDE SEQUENCE</scope>
</reference>
<evidence type="ECO:0000256" key="17">
    <source>
        <dbReference type="RuleBase" id="RU362117"/>
    </source>
</evidence>
<evidence type="ECO:0000256" key="4">
    <source>
        <dbReference type="ARBA" id="ARBA00022617"/>
    </source>
</evidence>
<organism evidence="20">
    <name type="scientific">Gracilaria firma</name>
    <dbReference type="NCBI Taxonomy" id="2510791"/>
    <lineage>
        <taxon>Eukaryota</taxon>
        <taxon>Rhodophyta</taxon>
        <taxon>Florideophyceae</taxon>
        <taxon>Rhodymeniophycidae</taxon>
        <taxon>Gracilariales</taxon>
        <taxon>Gracilariaceae</taxon>
        <taxon>Gracilaria</taxon>
    </lineage>
</organism>
<dbReference type="SUPFAM" id="SSF81648">
    <property type="entry name" value="a domain/subunit of cytochrome bc1 complex (Ubiquinol-cytochrome c reductase)"/>
    <property type="match status" value="1"/>
</dbReference>
<evidence type="ECO:0000256" key="8">
    <source>
        <dbReference type="ARBA" id="ARBA00022792"/>
    </source>
</evidence>
<dbReference type="Pfam" id="PF00033">
    <property type="entry name" value="Cytochrome_B"/>
    <property type="match status" value="1"/>
</dbReference>
<reference evidence="20" key="2">
    <citation type="journal article" date="2017" name="J. Appl. Phycol.">
        <title>Phylogenetic relationship of Gracilaria changii with its congeners (Rhodophyta: Gracilariaceae) based on complete mitochondrial genome.</title>
        <authorList>
            <person name="Song S.-L."/>
            <person name="Yong H.-S."/>
            <person name="Lim P.-E."/>
            <person name="Phang S.-M."/>
        </authorList>
    </citation>
    <scope>NUCLEOTIDE SEQUENCE</scope>
    <source>
        <strain evidence="20">GC2</strain>
    </source>
</reference>
<feature type="binding site" evidence="15">
    <location>
        <position position="201"/>
    </location>
    <ligand>
        <name>a ubiquinone</name>
        <dbReference type="ChEBI" id="CHEBI:16389"/>
    </ligand>
</feature>
<dbReference type="InterPro" id="IPR027387">
    <property type="entry name" value="Cytb/b6-like_sf"/>
</dbReference>
<evidence type="ECO:0000256" key="10">
    <source>
        <dbReference type="ARBA" id="ARBA00022989"/>
    </source>
</evidence>
<keyword evidence="8" id="KW-0999">Mitochondrion inner membrane</keyword>
<evidence type="ECO:0000256" key="3">
    <source>
        <dbReference type="ARBA" id="ARBA00022448"/>
    </source>
</evidence>
<evidence type="ECO:0000256" key="9">
    <source>
        <dbReference type="ARBA" id="ARBA00022982"/>
    </source>
</evidence>
<dbReference type="CDD" id="cd00284">
    <property type="entry name" value="Cytochrome_b_N"/>
    <property type="match status" value="1"/>
</dbReference>
<dbReference type="InterPro" id="IPR036150">
    <property type="entry name" value="Cyt_b/b6_C_sf"/>
</dbReference>
<feature type="binding site" description="axial binding residue" evidence="16">
    <location>
        <position position="182"/>
    </location>
    <ligand>
        <name>heme b</name>
        <dbReference type="ChEBI" id="CHEBI:60344"/>
        <label>b562</label>
    </ligand>
    <ligandPart>
        <name>Fe</name>
        <dbReference type="ChEBI" id="CHEBI:18248"/>
    </ligandPart>
</feature>
<dbReference type="PROSITE" id="PS51003">
    <property type="entry name" value="CYTB_CTER"/>
    <property type="match status" value="1"/>
</dbReference>
<feature type="transmembrane region" description="Helical" evidence="17">
    <location>
        <begin position="27"/>
        <end position="54"/>
    </location>
</feature>
<accession>A0A1W6C700</accession>
<evidence type="ECO:0000256" key="2">
    <source>
        <dbReference type="ARBA" id="ARBA00013531"/>
    </source>
</evidence>
<evidence type="ECO:0000256" key="13">
    <source>
        <dbReference type="ARBA" id="ARBA00023136"/>
    </source>
</evidence>
<dbReference type="GO" id="GO:0016491">
    <property type="term" value="F:oxidoreductase activity"/>
    <property type="evidence" value="ECO:0007669"/>
    <property type="project" value="UniProtKB-UniRule"/>
</dbReference>
<dbReference type="GO" id="GO:0006122">
    <property type="term" value="P:mitochondrial electron transport, ubiquinol to cytochrome c"/>
    <property type="evidence" value="ECO:0007669"/>
    <property type="project" value="TreeGrafter"/>
</dbReference>